<sequence length="793" mass="91854">MSIDQFQCPTNENVSNTTLRTLGDSVLFDEIMLRELEAKQQLESQSVESEQLRNVEIEAAASRVLALIMDSSFKRKYGQDFAYPKSIHCYLFTQQPRNHTYAFEAFAAVATVTPNALKRKKEEMIFHPMFENVIERYTNSRAKPNPVLMETRNSEFCYRLSILVEAVPISVQASLGFGMSSLRLIRQYEILYYIWETFRHDLEVKKCYSDQLIGIPMPFEFVNVCGNEYDFEFSEHSINYYDIRGAYVPVNSSRIPGAGKGKPLGSFLSYMSMEKLGPSLAYMADLLKSQRKWFKMSTALKLLDQILCRLMVLHRYGIILGNLDFRYLNFGVREAINVLYVSSFDCAVQAPTTQRPLNYFNERFASIGALKGVAHFVNDIETAFYLFLAMLSHRLPWDQKLPVSETPLTDQQTQQLQQPQFDGSWEVGGNTRYQSTLRTHLDERTKLWDTTSWIDRMLNSYTLRNQMKSPALEGFAFDIIQMVYQKTKEAISCASIPQQDFMTNVMTPSTTANNAYMGIRKVIVSFFRFESLSNNLRDATCQNKVDQLLATEESDGRALWDLNNWCWNVFETSFMSNARSSRRSIVNSDSHHINLKMDDITCTTKEVAPNHKLIFFHNDTRIFGDWISPPKPNSKNDNLAKKLSHPMHTFFRDVIFVDDSVSVSRLRLAQAPEARVELDFQLAGSWYQRLQLELDGTCTWPGDDGNYVVCRTYWKTRKLVVVIEDDKNFETNEDRGSENRMLVISVSESDASRLELWLKWKYRGECEYYIKEFKRVTAKEILMVDQQTKKSYI</sequence>
<evidence type="ECO:0000313" key="2">
    <source>
        <dbReference type="WBParaSite" id="maker-uti_cns_0015690-snap-gene-0.3-mRNA-1"/>
    </source>
</evidence>
<keyword evidence="1" id="KW-1185">Reference proteome</keyword>
<accession>A0A1I8IS46</accession>
<dbReference type="AlphaFoldDB" id="A0A1I8IS46"/>
<proteinExistence type="predicted"/>
<reference evidence="2" key="1">
    <citation type="submission" date="2016-11" db="UniProtKB">
        <authorList>
            <consortium name="WormBaseParasite"/>
        </authorList>
    </citation>
    <scope>IDENTIFICATION</scope>
</reference>
<dbReference type="SUPFAM" id="SSF56112">
    <property type="entry name" value="Protein kinase-like (PK-like)"/>
    <property type="match status" value="1"/>
</dbReference>
<dbReference type="Gene3D" id="1.10.510.10">
    <property type="entry name" value="Transferase(Phosphotransferase) domain 1"/>
    <property type="match status" value="1"/>
</dbReference>
<name>A0A1I8IS46_9PLAT</name>
<evidence type="ECO:0000313" key="1">
    <source>
        <dbReference type="Proteomes" id="UP000095280"/>
    </source>
</evidence>
<dbReference type="WBParaSite" id="maker-uti_cns_0015690-snap-gene-0.3-mRNA-1">
    <property type="protein sequence ID" value="maker-uti_cns_0015690-snap-gene-0.3-mRNA-1"/>
    <property type="gene ID" value="maker-uti_cns_0015690-snap-gene-0.3"/>
</dbReference>
<dbReference type="InterPro" id="IPR050235">
    <property type="entry name" value="CK1_Ser-Thr_kinase"/>
</dbReference>
<organism evidence="1 2">
    <name type="scientific">Macrostomum lignano</name>
    <dbReference type="NCBI Taxonomy" id="282301"/>
    <lineage>
        <taxon>Eukaryota</taxon>
        <taxon>Metazoa</taxon>
        <taxon>Spiralia</taxon>
        <taxon>Lophotrochozoa</taxon>
        <taxon>Platyhelminthes</taxon>
        <taxon>Rhabditophora</taxon>
        <taxon>Macrostomorpha</taxon>
        <taxon>Macrostomida</taxon>
        <taxon>Macrostomidae</taxon>
        <taxon>Macrostomum</taxon>
    </lineage>
</organism>
<protein>
    <submittedName>
        <fullName evidence="2">Protein kinase domain-containing protein</fullName>
    </submittedName>
</protein>
<dbReference type="InterPro" id="IPR011009">
    <property type="entry name" value="Kinase-like_dom_sf"/>
</dbReference>
<dbReference type="Proteomes" id="UP000095280">
    <property type="component" value="Unplaced"/>
</dbReference>
<dbReference type="PANTHER" id="PTHR11909">
    <property type="entry name" value="CASEIN KINASE-RELATED"/>
    <property type="match status" value="1"/>
</dbReference>